<dbReference type="PANTHER" id="PTHR34390:SF2">
    <property type="entry name" value="SUCCINATE TRANSPORTER SUBUNIT YJJP-RELATED"/>
    <property type="match status" value="1"/>
</dbReference>
<keyword evidence="2" id="KW-1003">Cell membrane</keyword>
<evidence type="ECO:0000256" key="7">
    <source>
        <dbReference type="SAM" id="Phobius"/>
    </source>
</evidence>
<comment type="similarity">
    <text evidence="6">Belongs to the ThrE exporter (TC 2.A.79) family.</text>
</comment>
<gene>
    <name evidence="9" type="ORF">H9742_12070</name>
</gene>
<evidence type="ECO:0000256" key="1">
    <source>
        <dbReference type="ARBA" id="ARBA00004651"/>
    </source>
</evidence>
<evidence type="ECO:0000256" key="3">
    <source>
        <dbReference type="ARBA" id="ARBA00022692"/>
    </source>
</evidence>
<dbReference type="AlphaFoldDB" id="A0A9D1UD54"/>
<proteinExistence type="inferred from homology"/>
<dbReference type="EMBL" id="DXGH01000067">
    <property type="protein sequence ID" value="HIW82231.1"/>
    <property type="molecule type" value="Genomic_DNA"/>
</dbReference>
<dbReference type="GO" id="GO:0005886">
    <property type="term" value="C:plasma membrane"/>
    <property type="evidence" value="ECO:0007669"/>
    <property type="project" value="UniProtKB-SubCell"/>
</dbReference>
<keyword evidence="4 7" id="KW-1133">Transmembrane helix</keyword>
<evidence type="ECO:0000313" key="10">
    <source>
        <dbReference type="Proteomes" id="UP000824265"/>
    </source>
</evidence>
<evidence type="ECO:0000259" key="8">
    <source>
        <dbReference type="Pfam" id="PF06738"/>
    </source>
</evidence>
<protein>
    <submittedName>
        <fullName evidence="9">Threonine/serine exporter family protein</fullName>
    </submittedName>
</protein>
<dbReference type="Proteomes" id="UP000824265">
    <property type="component" value="Unassembled WGS sequence"/>
</dbReference>
<name>A0A9D1UD54_9FIRM</name>
<feature type="domain" description="Threonine/serine exporter-like N-terminal" evidence="8">
    <location>
        <begin position="11"/>
        <end position="163"/>
    </location>
</feature>
<dbReference type="InterPro" id="IPR050539">
    <property type="entry name" value="ThrE_Dicarb/AminoAcid_Exp"/>
</dbReference>
<evidence type="ECO:0000256" key="2">
    <source>
        <dbReference type="ARBA" id="ARBA00022475"/>
    </source>
</evidence>
<keyword evidence="5 7" id="KW-0472">Membrane</keyword>
<dbReference type="InterPro" id="IPR010619">
    <property type="entry name" value="ThrE-like_N"/>
</dbReference>
<evidence type="ECO:0000256" key="4">
    <source>
        <dbReference type="ARBA" id="ARBA00022989"/>
    </source>
</evidence>
<feature type="non-terminal residue" evidence="9">
    <location>
        <position position="168"/>
    </location>
</feature>
<dbReference type="PANTHER" id="PTHR34390">
    <property type="entry name" value="UPF0442 PROTEIN YJJB-RELATED"/>
    <property type="match status" value="1"/>
</dbReference>
<reference evidence="9" key="1">
    <citation type="journal article" date="2021" name="PeerJ">
        <title>Extensive microbial diversity within the chicken gut microbiome revealed by metagenomics and culture.</title>
        <authorList>
            <person name="Gilroy R."/>
            <person name="Ravi A."/>
            <person name="Getino M."/>
            <person name="Pursley I."/>
            <person name="Horton D.L."/>
            <person name="Alikhan N.F."/>
            <person name="Baker D."/>
            <person name="Gharbi K."/>
            <person name="Hall N."/>
            <person name="Watson M."/>
            <person name="Adriaenssens E.M."/>
            <person name="Foster-Nyarko E."/>
            <person name="Jarju S."/>
            <person name="Secka A."/>
            <person name="Antonio M."/>
            <person name="Oren A."/>
            <person name="Chaudhuri R.R."/>
            <person name="La Ragione R."/>
            <person name="Hildebrand F."/>
            <person name="Pallen M.J."/>
        </authorList>
    </citation>
    <scope>NUCLEOTIDE SEQUENCE</scope>
    <source>
        <strain evidence="9">CHK195-6426</strain>
    </source>
</reference>
<evidence type="ECO:0000256" key="5">
    <source>
        <dbReference type="ARBA" id="ARBA00023136"/>
    </source>
</evidence>
<dbReference type="GO" id="GO:0015744">
    <property type="term" value="P:succinate transport"/>
    <property type="evidence" value="ECO:0007669"/>
    <property type="project" value="TreeGrafter"/>
</dbReference>
<feature type="transmembrane region" description="Helical" evidence="7">
    <location>
        <begin position="142"/>
        <end position="158"/>
    </location>
</feature>
<evidence type="ECO:0000313" key="9">
    <source>
        <dbReference type="EMBL" id="HIW82231.1"/>
    </source>
</evidence>
<comment type="caution">
    <text evidence="9">The sequence shown here is derived from an EMBL/GenBank/DDBJ whole genome shotgun (WGS) entry which is preliminary data.</text>
</comment>
<sequence length="168" mass="17912">MGLKEEKVMELAMEAGQLLLENGAEISRTSETMQRICQAYGVCSEETFVLSNGIFLTGGGAGKGYFAKVRHIPVSGTCLERVIAVNQLSREIEAGKHTPDEAARILIKIRGEKGKKWTDIFASGIGSGAFCCFFGGGLADGTAAFCAGILVSVLTRGMQVMKLSKITR</sequence>
<accession>A0A9D1UD54</accession>
<dbReference type="Pfam" id="PF06738">
    <property type="entry name" value="ThrE"/>
    <property type="match status" value="1"/>
</dbReference>
<dbReference type="GO" id="GO:0022857">
    <property type="term" value="F:transmembrane transporter activity"/>
    <property type="evidence" value="ECO:0007669"/>
    <property type="project" value="InterPro"/>
</dbReference>
<reference evidence="9" key="2">
    <citation type="submission" date="2021-04" db="EMBL/GenBank/DDBJ databases">
        <authorList>
            <person name="Gilroy R."/>
        </authorList>
    </citation>
    <scope>NUCLEOTIDE SEQUENCE</scope>
    <source>
        <strain evidence="9">CHK195-6426</strain>
    </source>
</reference>
<keyword evidence="3 7" id="KW-0812">Transmembrane</keyword>
<evidence type="ECO:0000256" key="6">
    <source>
        <dbReference type="ARBA" id="ARBA00034125"/>
    </source>
</evidence>
<comment type="subcellular location">
    <subcellularLocation>
        <location evidence="1">Cell membrane</location>
        <topology evidence="1">Multi-pass membrane protein</topology>
    </subcellularLocation>
</comment>
<organism evidence="9 10">
    <name type="scientific">Candidatus Acetatifactor stercoripullorum</name>
    <dbReference type="NCBI Taxonomy" id="2838414"/>
    <lineage>
        <taxon>Bacteria</taxon>
        <taxon>Bacillati</taxon>
        <taxon>Bacillota</taxon>
        <taxon>Clostridia</taxon>
        <taxon>Lachnospirales</taxon>
        <taxon>Lachnospiraceae</taxon>
        <taxon>Acetatifactor</taxon>
    </lineage>
</organism>